<dbReference type="InterPro" id="IPR001173">
    <property type="entry name" value="Glyco_trans_2-like"/>
</dbReference>
<dbReference type="EMBL" id="CP011801">
    <property type="protein sequence ID" value="ALA59914.1"/>
    <property type="molecule type" value="Genomic_DNA"/>
</dbReference>
<gene>
    <name evidence="2" type="ORF">NITMOv2_3522</name>
</gene>
<name>A0A0K2GGF4_NITMO</name>
<keyword evidence="3" id="KW-1185">Reference proteome</keyword>
<proteinExistence type="predicted"/>
<feature type="domain" description="Glycosyltransferase 2-like" evidence="1">
    <location>
        <begin position="20"/>
        <end position="171"/>
    </location>
</feature>
<dbReference type="InterPro" id="IPR029044">
    <property type="entry name" value="Nucleotide-diphossugar_trans"/>
</dbReference>
<dbReference type="STRING" id="42253.NITMOv2_3522"/>
<dbReference type="Pfam" id="PF00535">
    <property type="entry name" value="Glycos_transf_2"/>
    <property type="match status" value="1"/>
</dbReference>
<evidence type="ECO:0000313" key="2">
    <source>
        <dbReference type="EMBL" id="ALA59914.1"/>
    </source>
</evidence>
<dbReference type="SUPFAM" id="SSF53448">
    <property type="entry name" value="Nucleotide-diphospho-sugar transferases"/>
    <property type="match status" value="1"/>
</dbReference>
<protein>
    <recommendedName>
        <fullName evidence="1">Glycosyltransferase 2-like domain-containing protein</fullName>
    </recommendedName>
</protein>
<dbReference type="OrthoDB" id="9815923at2"/>
<dbReference type="PATRIC" id="fig|42253.5.peg.3473"/>
<organism evidence="2 3">
    <name type="scientific">Nitrospira moscoviensis</name>
    <dbReference type="NCBI Taxonomy" id="42253"/>
    <lineage>
        <taxon>Bacteria</taxon>
        <taxon>Pseudomonadati</taxon>
        <taxon>Nitrospirota</taxon>
        <taxon>Nitrospiria</taxon>
        <taxon>Nitrospirales</taxon>
        <taxon>Nitrospiraceae</taxon>
        <taxon>Nitrospira</taxon>
    </lineage>
</organism>
<dbReference type="AlphaFoldDB" id="A0A0K2GGF4"/>
<accession>A0A0K2GGF4</accession>
<reference evidence="2 3" key="1">
    <citation type="journal article" date="2015" name="Proc. Natl. Acad. Sci. U.S.A.">
        <title>Expanded metabolic versatility of ubiquitous nitrite-oxidizing bacteria from the genus Nitrospira.</title>
        <authorList>
            <person name="Koch H."/>
            <person name="Lucker S."/>
            <person name="Albertsen M."/>
            <person name="Kitzinger K."/>
            <person name="Herbold C."/>
            <person name="Spieck E."/>
            <person name="Nielsen P.H."/>
            <person name="Wagner M."/>
            <person name="Daims H."/>
        </authorList>
    </citation>
    <scope>NUCLEOTIDE SEQUENCE [LARGE SCALE GENOMIC DNA]</scope>
    <source>
        <strain evidence="2 3">NSP M-1</strain>
    </source>
</reference>
<dbReference type="RefSeq" id="WP_053380852.1">
    <property type="nucleotide sequence ID" value="NZ_CP011801.1"/>
</dbReference>
<dbReference type="KEGG" id="nmv:NITMOv2_3522"/>
<evidence type="ECO:0000313" key="3">
    <source>
        <dbReference type="Proteomes" id="UP000069205"/>
    </source>
</evidence>
<sequence length="281" mass="32353">MKVSGFTFCRNAVKYDYPIVESIRSALPVCDEFIVNVGRCDDGTLELIRSIADPKIKIVESVWDDSLRKDGLIYSQQTNIALAQCTGDWAFYIQADEVVHEDDLPIIRQSMQRHLGNPAVKGLLFRYLHFVADYWSTNPWFYHKAVRIIRNNGEVESCGDAVGFHFKPTQRYLQSGPKEWLASSGARMFHYGWVKDPQTLLSKKREQADKHHGDSLPAEEAAALAHPTFHFDDYAILKEFRGTHPGVMQARVKAASRWASRTSRWLNWRFYREVAHRGYRG</sequence>
<evidence type="ECO:0000259" key="1">
    <source>
        <dbReference type="Pfam" id="PF00535"/>
    </source>
</evidence>
<dbReference type="Gene3D" id="3.90.550.10">
    <property type="entry name" value="Spore Coat Polysaccharide Biosynthesis Protein SpsA, Chain A"/>
    <property type="match status" value="1"/>
</dbReference>
<dbReference type="Proteomes" id="UP000069205">
    <property type="component" value="Chromosome"/>
</dbReference>